<dbReference type="PANTHER" id="PTHR43162:SF1">
    <property type="entry name" value="PRESTALK A DIFFERENTIATION PROTEIN A"/>
    <property type="match status" value="1"/>
</dbReference>
<dbReference type="Proteomes" id="UP000294555">
    <property type="component" value="Unassembled WGS sequence"/>
</dbReference>
<reference evidence="1 2" key="1">
    <citation type="submission" date="2019-02" db="EMBL/GenBank/DDBJ databases">
        <title>Investigation of anaerobic lignin degradation for improved lignocellulosic biofuels.</title>
        <authorList>
            <person name="Deangelis K."/>
        </authorList>
    </citation>
    <scope>NUCLEOTIDE SEQUENCE [LARGE SCALE GENOMIC DNA]</scope>
    <source>
        <strain evidence="1 2">159R</strain>
    </source>
</reference>
<protein>
    <submittedName>
        <fullName evidence="1">Uncharacterized protein YbjT (DUF2867 family)</fullName>
    </submittedName>
</protein>
<proteinExistence type="predicted"/>
<organism evidence="1 2">
    <name type="scientific">Sodalis ligni</name>
    <dbReference type="NCBI Taxonomy" id="2697027"/>
    <lineage>
        <taxon>Bacteria</taxon>
        <taxon>Pseudomonadati</taxon>
        <taxon>Pseudomonadota</taxon>
        <taxon>Gammaproteobacteria</taxon>
        <taxon>Enterobacterales</taxon>
        <taxon>Bruguierivoracaceae</taxon>
        <taxon>Sodalis</taxon>
    </lineage>
</organism>
<name>A0A4R1ND09_9GAMM</name>
<dbReference type="RefSeq" id="WP_132923432.1">
    <property type="nucleotide sequence ID" value="NZ_SJOI01000001.1"/>
</dbReference>
<dbReference type="InterPro" id="IPR051604">
    <property type="entry name" value="Ergot_Alk_Oxidoreductase"/>
</dbReference>
<dbReference type="PANTHER" id="PTHR43162">
    <property type="match status" value="1"/>
</dbReference>
<sequence length="290" mass="31577">MIRVTIAGGTWTAVDKLTDTLAAQGARVRVLTDAPHLARGHRDKGNVEYMAIQREDSLSLRVAFHDTDRAFLAGGDPQRPSRYDLAMIDAAVQAEVPYLVNLSEGGGCPGQSARQWQSETDRHLAAQGITATRIHPALSLDAVLAVAARFVPLGLWGGIAGSGQAALVDSSDVAAAAARILLEGAERHADKIYHLTGPTAVTMGYIADYLEENLSRRVRYHYRARDEQRTLYLRAGLLPPLIDALLGQDTLIREGFYAETTPDLFALTQRPALTVIDWIKEHRGDFIAGE</sequence>
<comment type="caution">
    <text evidence="1">The sequence shown here is derived from an EMBL/GenBank/DDBJ whole genome shotgun (WGS) entry which is preliminary data.</text>
</comment>
<dbReference type="SUPFAM" id="SSF51735">
    <property type="entry name" value="NAD(P)-binding Rossmann-fold domains"/>
    <property type="match status" value="1"/>
</dbReference>
<dbReference type="OrthoDB" id="9798669at2"/>
<evidence type="ECO:0000313" key="1">
    <source>
        <dbReference type="EMBL" id="TCL04659.1"/>
    </source>
</evidence>
<dbReference type="Gene3D" id="3.90.25.10">
    <property type="entry name" value="UDP-galactose 4-epimerase, domain 1"/>
    <property type="match status" value="1"/>
</dbReference>
<evidence type="ECO:0000313" key="2">
    <source>
        <dbReference type="Proteomes" id="UP000294555"/>
    </source>
</evidence>
<dbReference type="Gene3D" id="3.40.50.720">
    <property type="entry name" value="NAD(P)-binding Rossmann-like Domain"/>
    <property type="match status" value="1"/>
</dbReference>
<dbReference type="AlphaFoldDB" id="A0A4R1ND09"/>
<dbReference type="InterPro" id="IPR036291">
    <property type="entry name" value="NAD(P)-bd_dom_sf"/>
</dbReference>
<keyword evidence="2" id="KW-1185">Reference proteome</keyword>
<accession>A0A4R1ND09</accession>
<gene>
    <name evidence="1" type="ORF">EZJ58_2790</name>
</gene>
<dbReference type="EMBL" id="SJOI01000001">
    <property type="protein sequence ID" value="TCL04659.1"/>
    <property type="molecule type" value="Genomic_DNA"/>
</dbReference>